<sequence>MFETGVRQLRLALAMVWGRPLNVGVLTGLVDDALATLREFGEPGDDVGQLVDGPFADPTVRRDLTERALRRTARRLVNVSPFYAQRFAAAGVDPRRLTVDNLGELPLTVKADLVAEPRAFLCAGSTPVISTRTTGSTGAPVEIWLSRYEASMWPAFAALSGILRGEIGPTDAMQVCLSSRATAAVQQDVGVCRLAGARADVVGLVPPDEALDAMLHGKPTILATYPSYLALLIKAAARRGVGPAEFRLRRVDTGGEVLSTALAAAARETFGTPNINDTFAMTEVLPVTGRSCNLGHLHHDLNTGHVEVLSVATGEPATAGELGTVVITPYYPYRECMPVFRYDTRDLVRVLPDGPLGCDLAGTPATSLILGKFEGLPRGAATGGRAAGAGSRAAGATTRDLVEALEALPTRPWPARFRAEVLDDGRLGLTLPHSTVDGFGADAVTTHLADRGLDVELRIVADDEATALRAVRADLIESTFTTRAY</sequence>
<evidence type="ECO:0000313" key="2">
    <source>
        <dbReference type="EMBL" id="GIJ56968.1"/>
    </source>
</evidence>
<organism evidence="2 3">
    <name type="scientific">Virgisporangium aurantiacum</name>
    <dbReference type="NCBI Taxonomy" id="175570"/>
    <lineage>
        <taxon>Bacteria</taxon>
        <taxon>Bacillati</taxon>
        <taxon>Actinomycetota</taxon>
        <taxon>Actinomycetes</taxon>
        <taxon>Micromonosporales</taxon>
        <taxon>Micromonosporaceae</taxon>
        <taxon>Virgisporangium</taxon>
    </lineage>
</organism>
<dbReference type="InterPro" id="IPR000873">
    <property type="entry name" value="AMP-dep_synth/lig_dom"/>
</dbReference>
<comment type="caution">
    <text evidence="2">The sequence shown here is derived from an EMBL/GenBank/DDBJ whole genome shotgun (WGS) entry which is preliminary data.</text>
</comment>
<dbReference type="Gene3D" id="3.40.50.12780">
    <property type="entry name" value="N-terminal domain of ligase-like"/>
    <property type="match status" value="1"/>
</dbReference>
<dbReference type="Pfam" id="PF00501">
    <property type="entry name" value="AMP-binding"/>
    <property type="match status" value="1"/>
</dbReference>
<dbReference type="Proteomes" id="UP000612585">
    <property type="component" value="Unassembled WGS sequence"/>
</dbReference>
<dbReference type="SUPFAM" id="SSF56801">
    <property type="entry name" value="Acetyl-CoA synthetase-like"/>
    <property type="match status" value="1"/>
</dbReference>
<feature type="domain" description="AMP-dependent synthetase/ligase" evidence="1">
    <location>
        <begin position="133"/>
        <end position="326"/>
    </location>
</feature>
<dbReference type="InterPro" id="IPR053158">
    <property type="entry name" value="CapK_Type1_Caps_Biosynth"/>
</dbReference>
<reference evidence="2" key="1">
    <citation type="submission" date="2021-01" db="EMBL/GenBank/DDBJ databases">
        <title>Whole genome shotgun sequence of Virgisporangium aurantiacum NBRC 16421.</title>
        <authorList>
            <person name="Komaki H."/>
            <person name="Tamura T."/>
        </authorList>
    </citation>
    <scope>NUCLEOTIDE SEQUENCE</scope>
    <source>
        <strain evidence="2">NBRC 16421</strain>
    </source>
</reference>
<dbReference type="AlphaFoldDB" id="A0A8J4E0Q6"/>
<evidence type="ECO:0000259" key="1">
    <source>
        <dbReference type="Pfam" id="PF00501"/>
    </source>
</evidence>
<proteinExistence type="predicted"/>
<gene>
    <name evidence="2" type="ORF">Vau01_044840</name>
</gene>
<evidence type="ECO:0000313" key="3">
    <source>
        <dbReference type="Proteomes" id="UP000612585"/>
    </source>
</evidence>
<dbReference type="RefSeq" id="WP_203995965.1">
    <property type="nucleotide sequence ID" value="NZ_BOPG01000027.1"/>
</dbReference>
<protein>
    <recommendedName>
        <fullName evidence="1">AMP-dependent synthetase/ligase domain-containing protein</fullName>
    </recommendedName>
</protein>
<keyword evidence="3" id="KW-1185">Reference proteome</keyword>
<accession>A0A8J4E0Q6</accession>
<dbReference type="InterPro" id="IPR042099">
    <property type="entry name" value="ANL_N_sf"/>
</dbReference>
<dbReference type="PANTHER" id="PTHR36932:SF1">
    <property type="entry name" value="CAPSULAR POLYSACCHARIDE BIOSYNTHESIS PROTEIN"/>
    <property type="match status" value="1"/>
</dbReference>
<name>A0A8J4E0Q6_9ACTN</name>
<dbReference type="EMBL" id="BOPG01000027">
    <property type="protein sequence ID" value="GIJ56968.1"/>
    <property type="molecule type" value="Genomic_DNA"/>
</dbReference>
<dbReference type="PANTHER" id="PTHR36932">
    <property type="entry name" value="CAPSULAR POLYSACCHARIDE BIOSYNTHESIS PROTEIN"/>
    <property type="match status" value="1"/>
</dbReference>